<evidence type="ECO:0000313" key="1">
    <source>
        <dbReference type="EMBL" id="OAZ03908.1"/>
    </source>
</evidence>
<reference evidence="1 2" key="1">
    <citation type="submission" date="2016-06" db="EMBL/GenBank/DDBJ databases">
        <title>Draft genome sequence of Flavobacterium succinicans strain DD5b.</title>
        <authorList>
            <person name="Poehlein A."/>
            <person name="Daniel R."/>
            <person name="Simeonova D.D."/>
        </authorList>
    </citation>
    <scope>NUCLEOTIDE SEQUENCE [LARGE SCALE GENOMIC DNA]</scope>
    <source>
        <strain evidence="1 2">DD5b</strain>
    </source>
</reference>
<protein>
    <submittedName>
        <fullName evidence="1">Uncharacterized protein</fullName>
    </submittedName>
</protein>
<dbReference type="OrthoDB" id="1353777at2"/>
<name>A0A199XQ85_9FLAO</name>
<evidence type="ECO:0000313" key="2">
    <source>
        <dbReference type="Proteomes" id="UP000093807"/>
    </source>
</evidence>
<dbReference type="PATRIC" id="fig|29536.5.peg.1676"/>
<organism evidence="1 2">
    <name type="scientific">Flavobacterium succinicans</name>
    <dbReference type="NCBI Taxonomy" id="29536"/>
    <lineage>
        <taxon>Bacteria</taxon>
        <taxon>Pseudomonadati</taxon>
        <taxon>Bacteroidota</taxon>
        <taxon>Flavobacteriia</taxon>
        <taxon>Flavobacteriales</taxon>
        <taxon>Flavobacteriaceae</taxon>
        <taxon>Flavobacterium</taxon>
    </lineage>
</organism>
<sequence>MNTPYRFSKEENTLLEHYSKKKTVTAVFYHLWVNGVQPEKQFIFIDTVELHFEDQSVLFFKINEEDTGFIILEEYDFEKEQAALAAQFDGALSLKRVNVSSAPLWVENIKTPLLKMQSQIDEKYTVGNFVTIDFEAGAIEINYEQETGIGVIVYEEL</sequence>
<keyword evidence="2" id="KW-1185">Reference proteome</keyword>
<proteinExistence type="predicted"/>
<dbReference type="Proteomes" id="UP000093807">
    <property type="component" value="Unassembled WGS sequence"/>
</dbReference>
<dbReference type="AlphaFoldDB" id="A0A199XQ85"/>
<accession>A0A199XQ85</accession>
<gene>
    <name evidence="1" type="ORF">FLB_15970</name>
</gene>
<comment type="caution">
    <text evidence="1">The sequence shown here is derived from an EMBL/GenBank/DDBJ whole genome shotgun (WGS) entry which is preliminary data.</text>
</comment>
<dbReference type="RefSeq" id="WP_064715405.1">
    <property type="nucleotide sequence ID" value="NZ_JMTM01000046.1"/>
</dbReference>
<dbReference type="EMBL" id="JMTM01000046">
    <property type="protein sequence ID" value="OAZ03908.1"/>
    <property type="molecule type" value="Genomic_DNA"/>
</dbReference>